<reference evidence="1 2" key="1">
    <citation type="submission" date="2019-03" db="EMBL/GenBank/DDBJ databases">
        <authorList>
            <person name="Kox A.R. M."/>
        </authorList>
    </citation>
    <scope>NUCLEOTIDE SEQUENCE [LARGE SCALE GENOMIC DNA]</scope>
    <source>
        <strain evidence="1">MTUNDRAET4 annotated genome</strain>
    </source>
</reference>
<name>A0A4U8Z2H5_METTU</name>
<accession>A0A4U8Z2H5</accession>
<evidence type="ECO:0000313" key="2">
    <source>
        <dbReference type="Proteomes" id="UP000294360"/>
    </source>
</evidence>
<dbReference type="KEGG" id="mtun:MTUNDRAET4_2642"/>
<evidence type="ECO:0000313" key="1">
    <source>
        <dbReference type="EMBL" id="VFU09529.1"/>
    </source>
</evidence>
<organism evidence="1 2">
    <name type="scientific">Methylocella tundrae</name>
    <dbReference type="NCBI Taxonomy" id="227605"/>
    <lineage>
        <taxon>Bacteria</taxon>
        <taxon>Pseudomonadati</taxon>
        <taxon>Pseudomonadota</taxon>
        <taxon>Alphaproteobacteria</taxon>
        <taxon>Hyphomicrobiales</taxon>
        <taxon>Beijerinckiaceae</taxon>
        <taxon>Methylocella</taxon>
    </lineage>
</organism>
<dbReference type="Proteomes" id="UP000294360">
    <property type="component" value="Chromosome"/>
</dbReference>
<sequence length="92" mass="9684">MPPALSRQLLDSVGARVIVLDMHGTKRILAASDLPPAVDAVYDLRNPSFGDPSMHAIETMLAPKDASSPFLARSDGGEAVAITMDEQPLNAA</sequence>
<dbReference type="EMBL" id="LR536450">
    <property type="protein sequence ID" value="VFU09529.1"/>
    <property type="molecule type" value="Genomic_DNA"/>
</dbReference>
<gene>
    <name evidence="1" type="ORF">MTUNDRAET4_2642</name>
</gene>
<proteinExistence type="predicted"/>
<dbReference type="AlphaFoldDB" id="A0A4U8Z2H5"/>
<protein>
    <submittedName>
        <fullName evidence="1">Uncharacterized protein</fullName>
    </submittedName>
</protein>